<keyword evidence="4 9" id="KW-0328">Glycosyltransferase</keyword>
<evidence type="ECO:0000256" key="1">
    <source>
        <dbReference type="ARBA" id="ARBA00001275"/>
    </source>
</evidence>
<dbReference type="CDD" id="cd04300">
    <property type="entry name" value="GT35_Glycogen_Phosphorylase"/>
    <property type="match status" value="1"/>
</dbReference>
<evidence type="ECO:0000256" key="6">
    <source>
        <dbReference type="ARBA" id="ARBA00022898"/>
    </source>
</evidence>
<evidence type="ECO:0000256" key="4">
    <source>
        <dbReference type="ARBA" id="ARBA00022676"/>
    </source>
</evidence>
<dbReference type="PANTHER" id="PTHR11468:SF3">
    <property type="entry name" value="GLYCOGEN PHOSPHORYLASE, LIVER FORM"/>
    <property type="match status" value="1"/>
</dbReference>
<dbReference type="Pfam" id="PF00343">
    <property type="entry name" value="Phosphorylase"/>
    <property type="match status" value="1"/>
</dbReference>
<dbReference type="InterPro" id="IPR000811">
    <property type="entry name" value="Glyco_trans_35"/>
</dbReference>
<comment type="function">
    <text evidence="8">Phosphorylase is an important allosteric enzyme in carbohydrate metabolism. Enzymes from different sources differ in their regulatory mechanisms and in their natural substrates. However, all known phosphorylases share catalytic and structural properties.</text>
</comment>
<evidence type="ECO:0000256" key="9">
    <source>
        <dbReference type="RuleBase" id="RU000587"/>
    </source>
</evidence>
<keyword evidence="6 9" id="KW-0663">Pyridoxal phosphate</keyword>
<gene>
    <name evidence="10" type="ORF">J2Z34_002061</name>
</gene>
<comment type="caution">
    <text evidence="10">The sequence shown here is derived from an EMBL/GenBank/DDBJ whole genome shotgun (WGS) entry which is preliminary data.</text>
</comment>
<dbReference type="SUPFAM" id="SSF53756">
    <property type="entry name" value="UDP-Glycosyltransferase/glycogen phosphorylase"/>
    <property type="match status" value="1"/>
</dbReference>
<proteinExistence type="inferred from homology"/>
<comment type="cofactor">
    <cofactor evidence="2 9">
        <name>pyridoxal 5'-phosphate</name>
        <dbReference type="ChEBI" id="CHEBI:597326"/>
    </cofactor>
</comment>
<evidence type="ECO:0000256" key="8">
    <source>
        <dbReference type="ARBA" id="ARBA00025174"/>
    </source>
</evidence>
<dbReference type="Gene3D" id="3.40.50.2000">
    <property type="entry name" value="Glycogen Phosphorylase B"/>
    <property type="match status" value="2"/>
</dbReference>
<dbReference type="PROSITE" id="PS00102">
    <property type="entry name" value="PHOSPHORYLASE"/>
    <property type="match status" value="1"/>
</dbReference>
<evidence type="ECO:0000256" key="2">
    <source>
        <dbReference type="ARBA" id="ARBA00001933"/>
    </source>
</evidence>
<accession>A0ABS4G4T5</accession>
<dbReference type="InterPro" id="IPR035090">
    <property type="entry name" value="Pyridoxal_P_attach_site"/>
</dbReference>
<evidence type="ECO:0000256" key="5">
    <source>
        <dbReference type="ARBA" id="ARBA00022679"/>
    </source>
</evidence>
<protein>
    <recommendedName>
        <fullName evidence="9">Alpha-1,4 glucan phosphorylase</fullName>
        <ecNumber evidence="9">2.4.1.1</ecNumber>
    </recommendedName>
</protein>
<keyword evidence="11" id="KW-1185">Reference proteome</keyword>
<name>A0ABS4G4T5_9CLOT</name>
<evidence type="ECO:0000256" key="7">
    <source>
        <dbReference type="ARBA" id="ARBA00023277"/>
    </source>
</evidence>
<keyword evidence="5 9" id="KW-0808">Transferase</keyword>
<sequence>MIISKAQFKKDFQKKMLSLYSQEIEDSSSSEKYFALGYLVKDYISENWAKTARKYEKYGEKQVYYFSIEFLLGRLLGSNLLNLGIRDTVKEALTEMGIDLTDIERIEVDPGLGNGGLGRLAACFMDSMASSGIPGHGNGIRYKYGLFQQKIVGGYQIELPENWLRDANVWEVRKPDHAVKVRFYGDAWMRPEEDGELTPVHTGYQEVLAVPYDTPLVGYENKTINTLRLWSAEIDSVDAGIPAGGSSFRNVLSYKREIESISEVLYPDDSNYEGRLLRLKQEYFFVSAGLQTILKQFKELGKPLSEFSEKVAIHINDTHPAVAIPELMRLLMDVEGLQWEEAWRITQATMSYTNHTIMSEALEKWPIDMMKQLLPRILLIIQEIDRRYRDSFALSAEINPAVIERTAIISDGYVKMAHLCIIGSHSINGVAKLHTELLKKQELKEFYQLYPYKFNNKTNGITHRRWLMLANPELAALLDKTIGDSWRRNPQDLKLLKRYKRDDQVQAEIQRIKLANKTRLAEYIKTKNGITVDPNSIFDIQVKRLHAYKRQLLNALHILYQYIELVTNPEFDMLPRTYIFGAKAAPGYYYAKEIIKFINALGEQVNNDPRVKDKIKVVFLENYGVTLAEMIIPAAEVSEQISTTTKEASGTSNMKFMMNGAITLATLDGANVEMLEEVGAPNIVIFGMSEQEVLNYYRNGGYNSRELYNSDPRIKAVLDSLINGFIKDIAIEGNDIFRSLIDYNDEFFVLKDFDSYLAAQKRLEDLYKDRFTWNKMAIENISSSGVFSADVTVKQYASGIWDTRMIER</sequence>
<evidence type="ECO:0000313" key="10">
    <source>
        <dbReference type="EMBL" id="MBP1919572.1"/>
    </source>
</evidence>
<dbReference type="GO" id="GO:0004645">
    <property type="term" value="F:1,4-alpha-oligoglucan phosphorylase activity"/>
    <property type="evidence" value="ECO:0007669"/>
    <property type="project" value="UniProtKB-EC"/>
</dbReference>
<evidence type="ECO:0000256" key="3">
    <source>
        <dbReference type="ARBA" id="ARBA00006047"/>
    </source>
</evidence>
<dbReference type="RefSeq" id="WP_209459767.1">
    <property type="nucleotide sequence ID" value="NZ_JAGGKC010000016.1"/>
</dbReference>
<comment type="function">
    <text evidence="9">Allosteric enzyme that catalyzes the rate-limiting step in glycogen catabolism, the phosphorolytic cleavage of glycogen to produce glucose-1-phosphate, and plays a central role in maintaining cellular and organismal glucose homeostasis.</text>
</comment>
<organism evidence="10 11">
    <name type="scientific">Youngiibacter multivorans</name>
    <dbReference type="NCBI Taxonomy" id="937251"/>
    <lineage>
        <taxon>Bacteria</taxon>
        <taxon>Bacillati</taxon>
        <taxon>Bacillota</taxon>
        <taxon>Clostridia</taxon>
        <taxon>Eubacteriales</taxon>
        <taxon>Clostridiaceae</taxon>
        <taxon>Youngiibacter</taxon>
    </lineage>
</organism>
<dbReference type="EMBL" id="JAGGKC010000016">
    <property type="protein sequence ID" value="MBP1919572.1"/>
    <property type="molecule type" value="Genomic_DNA"/>
</dbReference>
<dbReference type="PANTHER" id="PTHR11468">
    <property type="entry name" value="GLYCOGEN PHOSPHORYLASE"/>
    <property type="match status" value="1"/>
</dbReference>
<evidence type="ECO:0000313" key="11">
    <source>
        <dbReference type="Proteomes" id="UP001519271"/>
    </source>
</evidence>
<comment type="similarity">
    <text evidence="3 9">Belongs to the glycogen phosphorylase family.</text>
</comment>
<dbReference type="InterPro" id="IPR011833">
    <property type="entry name" value="Glycg_phsphrylas"/>
</dbReference>
<dbReference type="Proteomes" id="UP001519271">
    <property type="component" value="Unassembled WGS sequence"/>
</dbReference>
<reference evidence="10 11" key="1">
    <citation type="submission" date="2021-03" db="EMBL/GenBank/DDBJ databases">
        <title>Genomic Encyclopedia of Type Strains, Phase IV (KMG-IV): sequencing the most valuable type-strain genomes for metagenomic binning, comparative biology and taxonomic classification.</title>
        <authorList>
            <person name="Goeker M."/>
        </authorList>
    </citation>
    <scope>NUCLEOTIDE SEQUENCE [LARGE SCALE GENOMIC DNA]</scope>
    <source>
        <strain evidence="10 11">DSM 6139</strain>
    </source>
</reference>
<keyword evidence="7 9" id="KW-0119">Carbohydrate metabolism</keyword>
<comment type="catalytic activity">
    <reaction evidence="1 9">
        <text>[(1-&gt;4)-alpha-D-glucosyl](n) + phosphate = [(1-&gt;4)-alpha-D-glucosyl](n-1) + alpha-D-glucose 1-phosphate</text>
        <dbReference type="Rhea" id="RHEA:41732"/>
        <dbReference type="Rhea" id="RHEA-COMP:9584"/>
        <dbReference type="Rhea" id="RHEA-COMP:9586"/>
        <dbReference type="ChEBI" id="CHEBI:15444"/>
        <dbReference type="ChEBI" id="CHEBI:43474"/>
        <dbReference type="ChEBI" id="CHEBI:58601"/>
        <dbReference type="EC" id="2.4.1.1"/>
    </reaction>
</comment>
<dbReference type="EC" id="2.4.1.1" evidence="9"/>
<dbReference type="NCBIfam" id="TIGR02093">
    <property type="entry name" value="P_ylase"/>
    <property type="match status" value="1"/>
</dbReference>
<dbReference type="PIRSF" id="PIRSF000460">
    <property type="entry name" value="Pprylas_GlgP"/>
    <property type="match status" value="1"/>
</dbReference>